<name>A0ACB9MGM5_BAUVA</name>
<accession>A0ACB9MGM5</accession>
<comment type="caution">
    <text evidence="1">The sequence shown here is derived from an EMBL/GenBank/DDBJ whole genome shotgun (WGS) entry which is preliminary data.</text>
</comment>
<dbReference type="Proteomes" id="UP000828941">
    <property type="component" value="Chromosome 9"/>
</dbReference>
<protein>
    <submittedName>
        <fullName evidence="1">Uncharacterized protein</fullName>
    </submittedName>
</protein>
<proteinExistence type="predicted"/>
<sequence>MNGQKETIVFILVLIEVVLLLPINFRGTSANRGRKAFHRGCRNGWRLASPTQRKILFSPTTTSDSPVSA</sequence>
<organism evidence="1 2">
    <name type="scientific">Bauhinia variegata</name>
    <name type="common">Purple orchid tree</name>
    <name type="synonym">Phanera variegata</name>
    <dbReference type="NCBI Taxonomy" id="167791"/>
    <lineage>
        <taxon>Eukaryota</taxon>
        <taxon>Viridiplantae</taxon>
        <taxon>Streptophyta</taxon>
        <taxon>Embryophyta</taxon>
        <taxon>Tracheophyta</taxon>
        <taxon>Spermatophyta</taxon>
        <taxon>Magnoliopsida</taxon>
        <taxon>eudicotyledons</taxon>
        <taxon>Gunneridae</taxon>
        <taxon>Pentapetalae</taxon>
        <taxon>rosids</taxon>
        <taxon>fabids</taxon>
        <taxon>Fabales</taxon>
        <taxon>Fabaceae</taxon>
        <taxon>Cercidoideae</taxon>
        <taxon>Cercideae</taxon>
        <taxon>Bauhiniinae</taxon>
        <taxon>Bauhinia</taxon>
    </lineage>
</organism>
<evidence type="ECO:0000313" key="2">
    <source>
        <dbReference type="Proteomes" id="UP000828941"/>
    </source>
</evidence>
<gene>
    <name evidence="1" type="ORF">L6164_022305</name>
</gene>
<dbReference type="EMBL" id="CM039434">
    <property type="protein sequence ID" value="KAI4322629.1"/>
    <property type="molecule type" value="Genomic_DNA"/>
</dbReference>
<reference evidence="1 2" key="1">
    <citation type="journal article" date="2022" name="DNA Res.">
        <title>Chromosomal-level genome assembly of the orchid tree Bauhinia variegata (Leguminosae; Cercidoideae) supports the allotetraploid origin hypothesis of Bauhinia.</title>
        <authorList>
            <person name="Zhong Y."/>
            <person name="Chen Y."/>
            <person name="Zheng D."/>
            <person name="Pang J."/>
            <person name="Liu Y."/>
            <person name="Luo S."/>
            <person name="Meng S."/>
            <person name="Qian L."/>
            <person name="Wei D."/>
            <person name="Dai S."/>
            <person name="Zhou R."/>
        </authorList>
    </citation>
    <scope>NUCLEOTIDE SEQUENCE [LARGE SCALE GENOMIC DNA]</scope>
    <source>
        <strain evidence="1">BV-YZ2020</strain>
    </source>
</reference>
<keyword evidence="2" id="KW-1185">Reference proteome</keyword>
<evidence type="ECO:0000313" key="1">
    <source>
        <dbReference type="EMBL" id="KAI4322629.1"/>
    </source>
</evidence>